<evidence type="ECO:0000256" key="12">
    <source>
        <dbReference type="ARBA" id="ARBA00022989"/>
    </source>
</evidence>
<evidence type="ECO:0000256" key="7">
    <source>
        <dbReference type="ARBA" id="ARBA00022679"/>
    </source>
</evidence>
<evidence type="ECO:0000256" key="2">
    <source>
        <dbReference type="ARBA" id="ARBA00004141"/>
    </source>
</evidence>
<evidence type="ECO:0000256" key="3">
    <source>
        <dbReference type="ARBA" id="ARBA00004240"/>
    </source>
</evidence>
<dbReference type="Pfam" id="PF13181">
    <property type="entry name" value="TPR_8"/>
    <property type="match status" value="1"/>
</dbReference>
<feature type="transmembrane region" description="Helical" evidence="17">
    <location>
        <begin position="331"/>
        <end position="349"/>
    </location>
</feature>
<protein>
    <recommendedName>
        <fullName evidence="6">dolichyl-phosphate-mannose--protein mannosyltransferase</fullName>
        <ecNumber evidence="6">2.4.1.109</ecNumber>
    </recommendedName>
</protein>
<dbReference type="InterPro" id="IPR019734">
    <property type="entry name" value="TPR_rpt"/>
</dbReference>
<evidence type="ECO:0000256" key="14">
    <source>
        <dbReference type="ARBA" id="ARBA00045085"/>
    </source>
</evidence>
<dbReference type="Pfam" id="PF08409">
    <property type="entry name" value="TMTC_DUF1736"/>
    <property type="match status" value="1"/>
</dbReference>
<accession>T1KJ37</accession>
<evidence type="ECO:0000256" key="11">
    <source>
        <dbReference type="ARBA" id="ARBA00022824"/>
    </source>
</evidence>
<evidence type="ECO:0000256" key="10">
    <source>
        <dbReference type="ARBA" id="ARBA00022803"/>
    </source>
</evidence>
<dbReference type="PROSITE" id="PS50005">
    <property type="entry name" value="TPR"/>
    <property type="match status" value="3"/>
</dbReference>
<feature type="transmembrane region" description="Helical" evidence="17">
    <location>
        <begin position="301"/>
        <end position="325"/>
    </location>
</feature>
<comment type="similarity">
    <text evidence="5">Belongs to the TMTC family.</text>
</comment>
<evidence type="ECO:0000256" key="5">
    <source>
        <dbReference type="ARBA" id="ARBA00007882"/>
    </source>
</evidence>
<dbReference type="InterPro" id="IPR052943">
    <property type="entry name" value="TMTC_O-mannosyl-trnsfr"/>
</dbReference>
<dbReference type="AlphaFoldDB" id="T1KJ37"/>
<feature type="domain" description="DUF1736" evidence="18">
    <location>
        <begin position="177"/>
        <end position="249"/>
    </location>
</feature>
<keyword evidence="8 17" id="KW-0812">Transmembrane</keyword>
<feature type="repeat" description="TPR" evidence="16">
    <location>
        <begin position="405"/>
        <end position="438"/>
    </location>
</feature>
<dbReference type="Pfam" id="PF13431">
    <property type="entry name" value="TPR_17"/>
    <property type="match status" value="2"/>
</dbReference>
<dbReference type="InterPro" id="IPR011990">
    <property type="entry name" value="TPR-like_helical_dom_sf"/>
</dbReference>
<dbReference type="Gene3D" id="1.25.40.10">
    <property type="entry name" value="Tetratricopeptide repeat domain"/>
    <property type="match status" value="2"/>
</dbReference>
<evidence type="ECO:0000256" key="9">
    <source>
        <dbReference type="ARBA" id="ARBA00022737"/>
    </source>
</evidence>
<reference evidence="19" key="2">
    <citation type="submission" date="2015-06" db="UniProtKB">
        <authorList>
            <consortium name="EnsemblMetazoa"/>
        </authorList>
    </citation>
    <scope>IDENTIFICATION</scope>
</reference>
<comment type="catalytic activity">
    <reaction evidence="14">
        <text>a di-trans,poly-cis-dolichyl beta-D-mannosyl phosphate + L-threonyl-[protein] = 3-O-(alpha-D-mannosyl)-L-threonyl-[protein] + a di-trans,poly-cis-dolichyl phosphate + H(+)</text>
        <dbReference type="Rhea" id="RHEA:53396"/>
        <dbReference type="Rhea" id="RHEA-COMP:11060"/>
        <dbReference type="Rhea" id="RHEA-COMP:13547"/>
        <dbReference type="Rhea" id="RHEA-COMP:19498"/>
        <dbReference type="Rhea" id="RHEA-COMP:19501"/>
        <dbReference type="ChEBI" id="CHEBI:15378"/>
        <dbReference type="ChEBI" id="CHEBI:30013"/>
        <dbReference type="ChEBI" id="CHEBI:57683"/>
        <dbReference type="ChEBI" id="CHEBI:58211"/>
        <dbReference type="ChEBI" id="CHEBI:137323"/>
        <dbReference type="EC" id="2.4.1.109"/>
    </reaction>
</comment>
<evidence type="ECO:0000313" key="19">
    <source>
        <dbReference type="EnsemblMetazoa" id="tetur12g03650.1"/>
    </source>
</evidence>
<keyword evidence="20" id="KW-1185">Reference proteome</keyword>
<evidence type="ECO:0000256" key="16">
    <source>
        <dbReference type="PROSITE-ProRule" id="PRU00339"/>
    </source>
</evidence>
<comment type="catalytic activity">
    <reaction evidence="15">
        <text>a di-trans,poly-cis-dolichyl beta-D-mannosyl phosphate + L-seryl-[protein] = 3-O-(alpha-D-mannosyl)-L-seryl-[protein] + a di-trans,poly-cis-dolichyl phosphate + H(+)</text>
        <dbReference type="Rhea" id="RHEA:17377"/>
        <dbReference type="Rhea" id="RHEA-COMP:9863"/>
        <dbReference type="Rhea" id="RHEA-COMP:13546"/>
        <dbReference type="Rhea" id="RHEA-COMP:19498"/>
        <dbReference type="Rhea" id="RHEA-COMP:19501"/>
        <dbReference type="ChEBI" id="CHEBI:15378"/>
        <dbReference type="ChEBI" id="CHEBI:29999"/>
        <dbReference type="ChEBI" id="CHEBI:57683"/>
        <dbReference type="ChEBI" id="CHEBI:58211"/>
        <dbReference type="ChEBI" id="CHEBI:137321"/>
        <dbReference type="EC" id="2.4.1.109"/>
    </reaction>
</comment>
<feature type="transmembrane region" description="Helical" evidence="17">
    <location>
        <begin position="39"/>
        <end position="58"/>
    </location>
</feature>
<feature type="transmembrane region" description="Helical" evidence="17">
    <location>
        <begin position="93"/>
        <end position="109"/>
    </location>
</feature>
<dbReference type="UniPathway" id="UPA00378"/>
<evidence type="ECO:0000256" key="8">
    <source>
        <dbReference type="ARBA" id="ARBA00022692"/>
    </source>
</evidence>
<dbReference type="EnsemblMetazoa" id="tetur12g03650.1">
    <property type="protein sequence ID" value="tetur12g03650.1"/>
    <property type="gene ID" value="tetur12g03650"/>
</dbReference>
<feature type="repeat" description="TPR" evidence="16">
    <location>
        <begin position="470"/>
        <end position="503"/>
    </location>
</feature>
<keyword evidence="11" id="KW-0256">Endoplasmic reticulum</keyword>
<feature type="transmembrane region" description="Helical" evidence="17">
    <location>
        <begin position="70"/>
        <end position="87"/>
    </location>
</feature>
<feature type="repeat" description="TPR" evidence="16">
    <location>
        <begin position="538"/>
        <end position="571"/>
    </location>
</feature>
<feature type="transmembrane region" description="Helical" evidence="17">
    <location>
        <begin position="150"/>
        <end position="170"/>
    </location>
</feature>
<dbReference type="PROSITE" id="PS50293">
    <property type="entry name" value="TPR_REGION"/>
    <property type="match status" value="1"/>
</dbReference>
<dbReference type="eggNOG" id="KOG1124">
    <property type="taxonomic scope" value="Eukaryota"/>
</dbReference>
<evidence type="ECO:0000256" key="6">
    <source>
        <dbReference type="ARBA" id="ARBA00012839"/>
    </source>
</evidence>
<sequence length="593" mass="67691">MYTVNKVLNCSKQMSLLVALHFAVHPIHTEAVSSNVGRADILCSIFSLLTFILFSRAYKSMLQDKSNNKSIIFHLVLSCTTSTMALLSKETGITILPICILYYVFKLTQQGSLAITRNRICLIYCNKNLSQSIYYESKAHHSSSSTQPSLTCLCAPIIVPVIMTAALLWFRVSMLHGTLPIFSQQDNPASFSNSLLTRFLTYSYLCAFNWRLILYPSCLSYDWQMGSIPLVTKLADFRNLETVLTFAVLGAIFLILLKYTSSHLNKSESFYNQSCHKVNNLSTSNQDETNIQSKDYLYEPIFIGFCFLIVPYLPASNLLTTVGFVVAERVLYLPSLGFSLLFITGYYLIKQRLLSNHEQHYTRWLNITFYSLVIVFMMKTFTQNAHWQSRETLFSAGLLATPQNAKMHYNYANMQKDNGNNELAVHHYREALRLWPTHESSWNNLATLLADPEEAEWHLLQALRINPYHPKAHFNLACIYSKKGLINQAINLLQRSIELDSNFAEPYSTLASIYAEKGLHLDADLLHQKSLKIQPNNPDLINNYGAFLQKTGQTEKAIIQYQKALKINPNHKIANANLAQIWKSLNDTNLKYW</sequence>
<evidence type="ECO:0000256" key="13">
    <source>
        <dbReference type="ARBA" id="ARBA00023136"/>
    </source>
</evidence>
<keyword evidence="9" id="KW-0677">Repeat</keyword>
<dbReference type="SUPFAM" id="SSF48452">
    <property type="entry name" value="TPR-like"/>
    <property type="match status" value="1"/>
</dbReference>
<proteinExistence type="inferred from homology"/>
<reference evidence="20" key="1">
    <citation type="submission" date="2011-08" db="EMBL/GenBank/DDBJ databases">
        <authorList>
            <person name="Rombauts S."/>
        </authorList>
    </citation>
    <scope>NUCLEOTIDE SEQUENCE</scope>
    <source>
        <strain evidence="20">London</strain>
    </source>
</reference>
<evidence type="ECO:0000259" key="18">
    <source>
        <dbReference type="Pfam" id="PF08409"/>
    </source>
</evidence>
<comment type="function">
    <text evidence="1">Transfers mannosyl residues to the hydroxyl group of serine or threonine residues.</text>
</comment>
<dbReference type="SMART" id="SM00028">
    <property type="entry name" value="TPR"/>
    <property type="match status" value="5"/>
</dbReference>
<dbReference type="PANTHER" id="PTHR44809:SF1">
    <property type="entry name" value="PROTEIN O-MANNOSYL-TRANSFERASE TMTC1"/>
    <property type="match status" value="1"/>
</dbReference>
<feature type="transmembrane region" description="Helical" evidence="17">
    <location>
        <begin position="361"/>
        <end position="381"/>
    </location>
</feature>
<dbReference type="GO" id="GO:0016020">
    <property type="term" value="C:membrane"/>
    <property type="evidence" value="ECO:0007669"/>
    <property type="project" value="UniProtKB-SubCell"/>
</dbReference>
<dbReference type="Proteomes" id="UP000015104">
    <property type="component" value="Unassembled WGS sequence"/>
</dbReference>
<dbReference type="EC" id="2.4.1.109" evidence="6"/>
<evidence type="ECO:0000256" key="4">
    <source>
        <dbReference type="ARBA" id="ARBA00004922"/>
    </source>
</evidence>
<dbReference type="InterPro" id="IPR013618">
    <property type="entry name" value="TMTC_DUF1736"/>
</dbReference>
<dbReference type="STRING" id="32264.T1KJ37"/>
<evidence type="ECO:0000256" key="17">
    <source>
        <dbReference type="SAM" id="Phobius"/>
    </source>
</evidence>
<keyword evidence="12 17" id="KW-1133">Transmembrane helix</keyword>
<dbReference type="GO" id="GO:0005783">
    <property type="term" value="C:endoplasmic reticulum"/>
    <property type="evidence" value="ECO:0007669"/>
    <property type="project" value="UniProtKB-SubCell"/>
</dbReference>
<evidence type="ECO:0000256" key="15">
    <source>
        <dbReference type="ARBA" id="ARBA00045102"/>
    </source>
</evidence>
<keyword evidence="10 16" id="KW-0802">TPR repeat</keyword>
<evidence type="ECO:0000256" key="1">
    <source>
        <dbReference type="ARBA" id="ARBA00003582"/>
    </source>
</evidence>
<keyword evidence="13 17" id="KW-0472">Membrane</keyword>
<feature type="transmembrane region" description="Helical" evidence="17">
    <location>
        <begin position="243"/>
        <end position="260"/>
    </location>
</feature>
<keyword evidence="7" id="KW-0808">Transferase</keyword>
<comment type="pathway">
    <text evidence="4">Protein modification; protein glycosylation.</text>
</comment>
<dbReference type="PANTHER" id="PTHR44809">
    <property type="match status" value="1"/>
</dbReference>
<organism evidence="19 20">
    <name type="scientific">Tetranychus urticae</name>
    <name type="common">Two-spotted spider mite</name>
    <dbReference type="NCBI Taxonomy" id="32264"/>
    <lineage>
        <taxon>Eukaryota</taxon>
        <taxon>Metazoa</taxon>
        <taxon>Ecdysozoa</taxon>
        <taxon>Arthropoda</taxon>
        <taxon>Chelicerata</taxon>
        <taxon>Arachnida</taxon>
        <taxon>Acari</taxon>
        <taxon>Acariformes</taxon>
        <taxon>Trombidiformes</taxon>
        <taxon>Prostigmata</taxon>
        <taxon>Eleutherengona</taxon>
        <taxon>Raphignathae</taxon>
        <taxon>Tetranychoidea</taxon>
        <taxon>Tetranychidae</taxon>
        <taxon>Tetranychus</taxon>
    </lineage>
</organism>
<dbReference type="HOGENOM" id="CLU_011615_4_2_1"/>
<name>T1KJ37_TETUR</name>
<dbReference type="EMBL" id="CAEY01000119">
    <property type="status" value="NOT_ANNOTATED_CDS"/>
    <property type="molecule type" value="Genomic_DNA"/>
</dbReference>
<dbReference type="GO" id="GO:0004169">
    <property type="term" value="F:dolichyl-phosphate-mannose-protein mannosyltransferase activity"/>
    <property type="evidence" value="ECO:0007669"/>
    <property type="project" value="UniProtKB-EC"/>
</dbReference>
<evidence type="ECO:0000313" key="20">
    <source>
        <dbReference type="Proteomes" id="UP000015104"/>
    </source>
</evidence>
<comment type="subcellular location">
    <subcellularLocation>
        <location evidence="3">Endoplasmic reticulum</location>
    </subcellularLocation>
    <subcellularLocation>
        <location evidence="2">Membrane</location>
        <topology evidence="2">Multi-pass membrane protein</topology>
    </subcellularLocation>
</comment>